<evidence type="ECO:0000313" key="2">
    <source>
        <dbReference type="Proteomes" id="UP000184315"/>
    </source>
</evidence>
<evidence type="ECO:0000313" key="1">
    <source>
        <dbReference type="EMBL" id="CUR34300.1"/>
    </source>
</evidence>
<dbReference type="AlphaFoldDB" id="A0A1J1LR01"/>
<accession>A0A1J1LR01</accession>
<proteinExistence type="predicted"/>
<dbReference type="EMBL" id="CZDF01000171">
    <property type="protein sequence ID" value="CUR34300.1"/>
    <property type="molecule type" value="Genomic_DNA"/>
</dbReference>
<dbReference type="Proteomes" id="UP000184315">
    <property type="component" value="Unassembled WGS sequence"/>
</dbReference>
<gene>
    <name evidence="1" type="ORF">PL9214640307</name>
</gene>
<name>A0A1J1LR01_9CYAN</name>
<organism evidence="1 2">
    <name type="scientific">Planktothrix tepida PCC 9214</name>
    <dbReference type="NCBI Taxonomy" id="671072"/>
    <lineage>
        <taxon>Bacteria</taxon>
        <taxon>Bacillati</taxon>
        <taxon>Cyanobacteriota</taxon>
        <taxon>Cyanophyceae</taxon>
        <taxon>Oscillatoriophycideae</taxon>
        <taxon>Oscillatoriales</taxon>
        <taxon>Microcoleaceae</taxon>
        <taxon>Planktothrix</taxon>
    </lineage>
</organism>
<reference evidence="2" key="1">
    <citation type="submission" date="2015-10" db="EMBL/GenBank/DDBJ databases">
        <authorList>
            <person name="Regsiter A."/>
            <person name="william w."/>
        </authorList>
    </citation>
    <scope>NUCLEOTIDE SEQUENCE [LARGE SCALE GENOMIC DNA]</scope>
</reference>
<keyword evidence="2" id="KW-1185">Reference proteome</keyword>
<protein>
    <submittedName>
        <fullName evidence="1">Uncharacterized protein</fullName>
    </submittedName>
</protein>
<dbReference type="STRING" id="671072.PL9214640307"/>
<sequence>MGICFIFRASRKLPDRVFCSLIGGFCSDFSLSDHRMWIDYGEMLELRWFIASPSCANFCN</sequence>